<evidence type="ECO:0000256" key="1">
    <source>
        <dbReference type="SAM" id="MobiDB-lite"/>
    </source>
</evidence>
<sequence>MVIFAGLMFITAIAFLLRNILALLEPDDEIPSHYSFEKYATTDMGVAAAARDACRQSLSLGRPVKRPVAQPKSAPEIVEDSPGHGV</sequence>
<feature type="region of interest" description="Disordered" evidence="1">
    <location>
        <begin position="65"/>
        <end position="86"/>
    </location>
</feature>
<name>A0A3B0UDV4_9ZZZZ</name>
<dbReference type="AlphaFoldDB" id="A0A3B0UDV4"/>
<accession>A0A3B0UDV4</accession>
<organism evidence="2">
    <name type="scientific">hydrothermal vent metagenome</name>
    <dbReference type="NCBI Taxonomy" id="652676"/>
    <lineage>
        <taxon>unclassified sequences</taxon>
        <taxon>metagenomes</taxon>
        <taxon>ecological metagenomes</taxon>
    </lineage>
</organism>
<reference evidence="2" key="1">
    <citation type="submission" date="2018-06" db="EMBL/GenBank/DDBJ databases">
        <authorList>
            <person name="Zhirakovskaya E."/>
        </authorList>
    </citation>
    <scope>NUCLEOTIDE SEQUENCE</scope>
</reference>
<protein>
    <submittedName>
        <fullName evidence="2">Uncharacterized protein</fullName>
    </submittedName>
</protein>
<proteinExistence type="predicted"/>
<dbReference type="EMBL" id="UOEQ01000467">
    <property type="protein sequence ID" value="VAW23447.1"/>
    <property type="molecule type" value="Genomic_DNA"/>
</dbReference>
<gene>
    <name evidence="2" type="ORF">MNBD_ALPHA11-129</name>
</gene>
<evidence type="ECO:0000313" key="2">
    <source>
        <dbReference type="EMBL" id="VAW23447.1"/>
    </source>
</evidence>